<dbReference type="EMBL" id="CP036525">
    <property type="protein sequence ID" value="QDT02899.1"/>
    <property type="molecule type" value="Genomic_DNA"/>
</dbReference>
<dbReference type="Pfam" id="PF00756">
    <property type="entry name" value="Esterase"/>
    <property type="match status" value="1"/>
</dbReference>
<evidence type="ECO:0000256" key="1">
    <source>
        <dbReference type="ARBA" id="ARBA00022729"/>
    </source>
</evidence>
<evidence type="ECO:0000256" key="2">
    <source>
        <dbReference type="SAM" id="MobiDB-lite"/>
    </source>
</evidence>
<dbReference type="InterPro" id="IPR029058">
    <property type="entry name" value="AB_hydrolase_fold"/>
</dbReference>
<dbReference type="PANTHER" id="PTHR43037:SF1">
    <property type="entry name" value="BLL1128 PROTEIN"/>
    <property type="match status" value="1"/>
</dbReference>
<evidence type="ECO:0000313" key="3">
    <source>
        <dbReference type="EMBL" id="QDT02899.1"/>
    </source>
</evidence>
<dbReference type="AlphaFoldDB" id="A0A517N6X6"/>
<dbReference type="Gene3D" id="3.40.50.1820">
    <property type="entry name" value="alpha/beta hydrolase"/>
    <property type="match status" value="1"/>
</dbReference>
<accession>A0A517N6X6</accession>
<dbReference type="InterPro" id="IPR050955">
    <property type="entry name" value="Plant_Biomass_Hydrol_Est"/>
</dbReference>
<feature type="region of interest" description="Disordered" evidence="2">
    <location>
        <begin position="1"/>
        <end position="51"/>
    </location>
</feature>
<dbReference type="GO" id="GO:0016787">
    <property type="term" value="F:hydrolase activity"/>
    <property type="evidence" value="ECO:0007669"/>
    <property type="project" value="UniProtKB-KW"/>
</dbReference>
<dbReference type="InterPro" id="IPR000801">
    <property type="entry name" value="Esterase-like"/>
</dbReference>
<name>A0A517N6X6_9BACT</name>
<dbReference type="PANTHER" id="PTHR43037">
    <property type="entry name" value="UNNAMED PRODUCT-RELATED"/>
    <property type="match status" value="1"/>
</dbReference>
<dbReference type="Proteomes" id="UP000318538">
    <property type="component" value="Chromosome"/>
</dbReference>
<dbReference type="SUPFAM" id="SSF53474">
    <property type="entry name" value="alpha/beta-Hydrolases"/>
    <property type="match status" value="1"/>
</dbReference>
<keyword evidence="4" id="KW-1185">Reference proteome</keyword>
<dbReference type="KEGG" id="rlc:K227x_12780"/>
<keyword evidence="3" id="KW-0378">Hydrolase</keyword>
<keyword evidence="1" id="KW-0732">Signal</keyword>
<proteinExistence type="predicted"/>
<gene>
    <name evidence="3" type="ORF">K227x_12780</name>
</gene>
<evidence type="ECO:0000313" key="4">
    <source>
        <dbReference type="Proteomes" id="UP000318538"/>
    </source>
</evidence>
<dbReference type="RefSeq" id="WP_145168694.1">
    <property type="nucleotide sequence ID" value="NZ_CP036525.1"/>
</dbReference>
<sequence>MNRFEKSMSWDLSADQGRDHQPSDSGPGADSDHPGQSGDAGHFQSNWDSSGHHHLAPLGDSAWGQVRSKRSYFLPVHYTPGYQYPLIVWLHSDGFNENQVTQVMPHISLRNYVAVGVRGNRAADSIGHRFDWHDSPAGIGNAHDAVVDAADEASDRYSTNPTRIILAGYGAGGSMALRIAMRDPRRFAAAVSVGGRMPQGAIRNPNQLRRRRMPMLWQWSSDNPDYTADGLKTDCQSAMAVGARVEIRQYPGEDEMDTVVLSDLDRWIMRQVVSGTGQDDDRWESTATAYSAN</sequence>
<dbReference type="OrthoDB" id="270827at2"/>
<protein>
    <submittedName>
        <fullName evidence="3">Alpha/beta hydrolase family protein</fullName>
    </submittedName>
</protein>
<organism evidence="3 4">
    <name type="scientific">Rubripirellula lacrimiformis</name>
    <dbReference type="NCBI Taxonomy" id="1930273"/>
    <lineage>
        <taxon>Bacteria</taxon>
        <taxon>Pseudomonadati</taxon>
        <taxon>Planctomycetota</taxon>
        <taxon>Planctomycetia</taxon>
        <taxon>Pirellulales</taxon>
        <taxon>Pirellulaceae</taxon>
        <taxon>Rubripirellula</taxon>
    </lineage>
</organism>
<reference evidence="3 4" key="1">
    <citation type="submission" date="2019-02" db="EMBL/GenBank/DDBJ databases">
        <title>Deep-cultivation of Planctomycetes and their phenomic and genomic characterization uncovers novel biology.</title>
        <authorList>
            <person name="Wiegand S."/>
            <person name="Jogler M."/>
            <person name="Boedeker C."/>
            <person name="Pinto D."/>
            <person name="Vollmers J."/>
            <person name="Rivas-Marin E."/>
            <person name="Kohn T."/>
            <person name="Peeters S.H."/>
            <person name="Heuer A."/>
            <person name="Rast P."/>
            <person name="Oberbeckmann S."/>
            <person name="Bunk B."/>
            <person name="Jeske O."/>
            <person name="Meyerdierks A."/>
            <person name="Storesund J.E."/>
            <person name="Kallscheuer N."/>
            <person name="Luecker S."/>
            <person name="Lage O.M."/>
            <person name="Pohl T."/>
            <person name="Merkel B.J."/>
            <person name="Hornburger P."/>
            <person name="Mueller R.-W."/>
            <person name="Bruemmer F."/>
            <person name="Labrenz M."/>
            <person name="Spormann A.M."/>
            <person name="Op den Camp H."/>
            <person name="Overmann J."/>
            <person name="Amann R."/>
            <person name="Jetten M.S.M."/>
            <person name="Mascher T."/>
            <person name="Medema M.H."/>
            <person name="Devos D.P."/>
            <person name="Kaster A.-K."/>
            <person name="Ovreas L."/>
            <person name="Rohde M."/>
            <person name="Galperin M.Y."/>
            <person name="Jogler C."/>
        </authorList>
    </citation>
    <scope>NUCLEOTIDE SEQUENCE [LARGE SCALE GENOMIC DNA]</scope>
    <source>
        <strain evidence="3 4">K22_7</strain>
    </source>
</reference>